<evidence type="ECO:0000313" key="3">
    <source>
        <dbReference type="Proteomes" id="UP001153365"/>
    </source>
</evidence>
<dbReference type="EMBL" id="CALTRL010003362">
    <property type="protein sequence ID" value="CAH7680990.1"/>
    <property type="molecule type" value="Genomic_DNA"/>
</dbReference>
<accession>A0AAV0B385</accession>
<dbReference type="AlphaFoldDB" id="A0AAV0B385"/>
<comment type="caution">
    <text evidence="2">The sequence shown here is derived from an EMBL/GenBank/DDBJ whole genome shotgun (WGS) entry which is preliminary data.</text>
</comment>
<reference evidence="2" key="1">
    <citation type="submission" date="2022-06" db="EMBL/GenBank/DDBJ databases">
        <authorList>
            <consortium name="SYNGENTA / RWTH Aachen University"/>
        </authorList>
    </citation>
    <scope>NUCLEOTIDE SEQUENCE</scope>
</reference>
<sequence length="345" mass="40024">MTVAKGWICRRRDWLAGEPGNNGLQREHRELEDGLMSRYARTILQSEMGAGDWGKCKEDRRILEDRKELEQTSAEGFAKMIELKQHQEFFNKLERLKKIEDEAEKLLNKIEMWFIKNDIAELKTIEEKLEDFRIADDLKEMTDKDVTAVAANAIQSLLSKDHQNKQQVQEGPKIAVKTESIQSLSPTIVAKSKRNKEKEEDKEEINKLADIARKMMIDQQQALEAMATAKRTGEIEQFFKRFGKGGWGEGAERRAPREVGMKRMAQLERGAKVMWRCSPRSKQLEQSYRSYGLAPDLEVFFSPVFPSSHLSLATYPYRRWSSFGPIEARNESWLSMRLKRNCKCL</sequence>
<feature type="coiled-coil region" evidence="1">
    <location>
        <begin position="89"/>
        <end position="135"/>
    </location>
</feature>
<feature type="coiled-coil region" evidence="1">
    <location>
        <begin position="188"/>
        <end position="215"/>
    </location>
</feature>
<organism evidence="2 3">
    <name type="scientific">Phakopsora pachyrhizi</name>
    <name type="common">Asian soybean rust disease fungus</name>
    <dbReference type="NCBI Taxonomy" id="170000"/>
    <lineage>
        <taxon>Eukaryota</taxon>
        <taxon>Fungi</taxon>
        <taxon>Dikarya</taxon>
        <taxon>Basidiomycota</taxon>
        <taxon>Pucciniomycotina</taxon>
        <taxon>Pucciniomycetes</taxon>
        <taxon>Pucciniales</taxon>
        <taxon>Phakopsoraceae</taxon>
        <taxon>Phakopsora</taxon>
    </lineage>
</organism>
<keyword evidence="1" id="KW-0175">Coiled coil</keyword>
<name>A0AAV0B385_PHAPC</name>
<proteinExistence type="predicted"/>
<keyword evidence="3" id="KW-1185">Reference proteome</keyword>
<dbReference type="Proteomes" id="UP001153365">
    <property type="component" value="Unassembled WGS sequence"/>
</dbReference>
<evidence type="ECO:0000256" key="1">
    <source>
        <dbReference type="SAM" id="Coils"/>
    </source>
</evidence>
<protein>
    <submittedName>
        <fullName evidence="2">Uncharacterized protein</fullName>
    </submittedName>
</protein>
<gene>
    <name evidence="2" type="ORF">PPACK8108_LOCUS13522</name>
</gene>
<evidence type="ECO:0000313" key="2">
    <source>
        <dbReference type="EMBL" id="CAH7680990.1"/>
    </source>
</evidence>